<dbReference type="AlphaFoldDB" id="A0A382ER29"/>
<proteinExistence type="predicted"/>
<accession>A0A382ER29</accession>
<reference evidence="1" key="1">
    <citation type="submission" date="2018-05" db="EMBL/GenBank/DDBJ databases">
        <authorList>
            <person name="Lanie J.A."/>
            <person name="Ng W.-L."/>
            <person name="Kazmierczak K.M."/>
            <person name="Andrzejewski T.M."/>
            <person name="Davidsen T.M."/>
            <person name="Wayne K.J."/>
            <person name="Tettelin H."/>
            <person name="Glass J.I."/>
            <person name="Rusch D."/>
            <person name="Podicherti R."/>
            <person name="Tsui H.-C.T."/>
            <person name="Winkler M.E."/>
        </authorList>
    </citation>
    <scope>NUCLEOTIDE SEQUENCE</scope>
</reference>
<evidence type="ECO:0000313" key="1">
    <source>
        <dbReference type="EMBL" id="SVB52277.1"/>
    </source>
</evidence>
<organism evidence="1">
    <name type="scientific">marine metagenome</name>
    <dbReference type="NCBI Taxonomy" id="408172"/>
    <lineage>
        <taxon>unclassified sequences</taxon>
        <taxon>metagenomes</taxon>
        <taxon>ecological metagenomes</taxon>
    </lineage>
</organism>
<protein>
    <submittedName>
        <fullName evidence="1">Uncharacterized protein</fullName>
    </submittedName>
</protein>
<gene>
    <name evidence="1" type="ORF">METZ01_LOCUS205131</name>
</gene>
<dbReference type="EMBL" id="UINC01045475">
    <property type="protein sequence ID" value="SVB52277.1"/>
    <property type="molecule type" value="Genomic_DNA"/>
</dbReference>
<name>A0A382ER29_9ZZZZ</name>
<feature type="non-terminal residue" evidence="1">
    <location>
        <position position="42"/>
    </location>
</feature>
<sequence>MAKSHANLPCSELQILTPNALPFSNELWLGKFLSIHIKIKGG</sequence>